<name>A0A7M1R005_9ACTO</name>
<dbReference type="AlphaFoldDB" id="A0A7M1R005"/>
<dbReference type="GO" id="GO:0010043">
    <property type="term" value="P:response to zinc ion"/>
    <property type="evidence" value="ECO:0007669"/>
    <property type="project" value="TreeGrafter"/>
</dbReference>
<feature type="transmembrane region" description="Helical" evidence="9">
    <location>
        <begin position="141"/>
        <end position="164"/>
    </location>
</feature>
<keyword evidence="4" id="KW-1003">Cell membrane</keyword>
<dbReference type="GO" id="GO:0043190">
    <property type="term" value="C:ATP-binding cassette (ABC) transporter complex"/>
    <property type="evidence" value="ECO:0007669"/>
    <property type="project" value="InterPro"/>
</dbReference>
<evidence type="ECO:0000256" key="2">
    <source>
        <dbReference type="ARBA" id="ARBA00008034"/>
    </source>
</evidence>
<protein>
    <submittedName>
        <fullName evidence="10">Metal ABC transporter permease</fullName>
    </submittedName>
</protein>
<evidence type="ECO:0000256" key="6">
    <source>
        <dbReference type="ARBA" id="ARBA00022989"/>
    </source>
</evidence>
<dbReference type="InterPro" id="IPR037294">
    <property type="entry name" value="ABC_BtuC-like"/>
</dbReference>
<organism evidence="10 11">
    <name type="scientific">Trueperella pecoris</name>
    <dbReference type="NCBI Taxonomy" id="2733571"/>
    <lineage>
        <taxon>Bacteria</taxon>
        <taxon>Bacillati</taxon>
        <taxon>Actinomycetota</taxon>
        <taxon>Actinomycetes</taxon>
        <taxon>Actinomycetales</taxon>
        <taxon>Actinomycetaceae</taxon>
        <taxon>Trueperella</taxon>
    </lineage>
</organism>
<dbReference type="InterPro" id="IPR001626">
    <property type="entry name" value="ABC_TroCD"/>
</dbReference>
<evidence type="ECO:0000256" key="1">
    <source>
        <dbReference type="ARBA" id="ARBA00004651"/>
    </source>
</evidence>
<dbReference type="EMBL" id="CP063212">
    <property type="protein sequence ID" value="QOR46767.1"/>
    <property type="molecule type" value="Genomic_DNA"/>
</dbReference>
<accession>A0A7M1R005</accession>
<gene>
    <name evidence="10" type="ORF">INS90_05540</name>
</gene>
<comment type="subcellular location">
    <subcellularLocation>
        <location evidence="1 8">Cell membrane</location>
        <topology evidence="1 8">Multi-pass membrane protein</topology>
    </subcellularLocation>
</comment>
<keyword evidence="3 8" id="KW-0813">Transport</keyword>
<dbReference type="GO" id="GO:0055085">
    <property type="term" value="P:transmembrane transport"/>
    <property type="evidence" value="ECO:0007669"/>
    <property type="project" value="InterPro"/>
</dbReference>
<feature type="transmembrane region" description="Helical" evidence="9">
    <location>
        <begin position="33"/>
        <end position="51"/>
    </location>
</feature>
<feature type="transmembrane region" description="Helical" evidence="9">
    <location>
        <begin position="205"/>
        <end position="229"/>
    </location>
</feature>
<reference evidence="10 11" key="1">
    <citation type="submission" date="2020-10" db="EMBL/GenBank/DDBJ databases">
        <title>Trueperella pecoris sp. nov. isolated from bovine and porcine specimens.</title>
        <authorList>
            <person name="Schoenecker L."/>
            <person name="Schnydrig P."/>
            <person name="Brodard I."/>
            <person name="Thomann A."/>
            <person name="Hemphill A."/>
            <person name="Rodriguez-Campos S."/>
            <person name="Perreten V."/>
            <person name="Jores J."/>
            <person name="Kittl S."/>
        </authorList>
    </citation>
    <scope>NUCLEOTIDE SEQUENCE [LARGE SCALE GENOMIC DNA]</scope>
    <source>
        <strain evidence="10 11">19OD0592</strain>
    </source>
</reference>
<keyword evidence="7 9" id="KW-0472">Membrane</keyword>
<evidence type="ECO:0000313" key="11">
    <source>
        <dbReference type="Proteomes" id="UP000594961"/>
    </source>
</evidence>
<feature type="transmembrane region" description="Helical" evidence="9">
    <location>
        <begin position="6"/>
        <end position="26"/>
    </location>
</feature>
<sequence>MSFILSVMLLAVVTSVVCSLPGVFLVLRRQSMLVDALSHAVLPGIVLGALISGSTHSPVMTVIATLCGLLIVIGADRLKRTGLLAGDANQGVIYPALFALGVLLLSTQLSGVHICADTVLVGDLNLMALETEHLIVAGFDIGPRMMWVLIGVGALNVAYIVAAYRVLQAGTFDKSFAAVSGMPVKIVDTVFMVLIALTVVTAFNVAGAILVITLMVVPAATAVLIAGTLPAMIGQTIGISVLSGLVGFLVAWQGDLATTPMMAFVDGVMFCLVLLASRVLPRRLAREAG</sequence>
<dbReference type="Gene3D" id="1.10.3470.10">
    <property type="entry name" value="ABC transporter involved in vitamin B12 uptake, BtuC"/>
    <property type="match status" value="1"/>
</dbReference>
<evidence type="ECO:0000256" key="7">
    <source>
        <dbReference type="ARBA" id="ARBA00023136"/>
    </source>
</evidence>
<comment type="similarity">
    <text evidence="2 8">Belongs to the ABC-3 integral membrane protein family.</text>
</comment>
<evidence type="ECO:0000256" key="4">
    <source>
        <dbReference type="ARBA" id="ARBA00022475"/>
    </source>
</evidence>
<dbReference type="PANTHER" id="PTHR30477:SF8">
    <property type="entry name" value="METAL TRANSPORT SYSTEM MEMBRANE PROTEIN CT_070-RELATED"/>
    <property type="match status" value="1"/>
</dbReference>
<dbReference type="RefSeq" id="WP_197551881.1">
    <property type="nucleotide sequence ID" value="NZ_CP063212.1"/>
</dbReference>
<dbReference type="PANTHER" id="PTHR30477">
    <property type="entry name" value="ABC-TRANSPORTER METAL-BINDING PROTEIN"/>
    <property type="match status" value="1"/>
</dbReference>
<feature type="transmembrane region" description="Helical" evidence="9">
    <location>
        <begin position="176"/>
        <end position="199"/>
    </location>
</feature>
<feature type="transmembrane region" description="Helical" evidence="9">
    <location>
        <begin position="96"/>
        <end position="121"/>
    </location>
</feature>
<evidence type="ECO:0000256" key="5">
    <source>
        <dbReference type="ARBA" id="ARBA00022692"/>
    </source>
</evidence>
<evidence type="ECO:0000256" key="8">
    <source>
        <dbReference type="RuleBase" id="RU003943"/>
    </source>
</evidence>
<dbReference type="SUPFAM" id="SSF81345">
    <property type="entry name" value="ABC transporter involved in vitamin B12 uptake, BtuC"/>
    <property type="match status" value="1"/>
</dbReference>
<dbReference type="Proteomes" id="UP000594961">
    <property type="component" value="Chromosome"/>
</dbReference>
<keyword evidence="6 9" id="KW-1133">Transmembrane helix</keyword>
<evidence type="ECO:0000256" key="3">
    <source>
        <dbReference type="ARBA" id="ARBA00022448"/>
    </source>
</evidence>
<feature type="transmembrane region" description="Helical" evidence="9">
    <location>
        <begin position="260"/>
        <end position="280"/>
    </location>
</feature>
<evidence type="ECO:0000256" key="9">
    <source>
        <dbReference type="SAM" id="Phobius"/>
    </source>
</evidence>
<feature type="transmembrane region" description="Helical" evidence="9">
    <location>
        <begin position="236"/>
        <end position="254"/>
    </location>
</feature>
<feature type="transmembrane region" description="Helical" evidence="9">
    <location>
        <begin position="57"/>
        <end position="75"/>
    </location>
</feature>
<dbReference type="Pfam" id="PF00950">
    <property type="entry name" value="ABC-3"/>
    <property type="match status" value="1"/>
</dbReference>
<keyword evidence="5 8" id="KW-0812">Transmembrane</keyword>
<proteinExistence type="inferred from homology"/>
<evidence type="ECO:0000313" key="10">
    <source>
        <dbReference type="EMBL" id="QOR46767.1"/>
    </source>
</evidence>